<feature type="region of interest" description="Disordered" evidence="5">
    <location>
        <begin position="98"/>
        <end position="219"/>
    </location>
</feature>
<dbReference type="CDD" id="cd00174">
    <property type="entry name" value="SH3"/>
    <property type="match status" value="1"/>
</dbReference>
<dbReference type="Pfam" id="PF00097">
    <property type="entry name" value="zf-C3HC4"/>
    <property type="match status" value="1"/>
</dbReference>
<feature type="compositionally biased region" description="Low complexity" evidence="5">
    <location>
        <begin position="480"/>
        <end position="491"/>
    </location>
</feature>
<feature type="compositionally biased region" description="Low complexity" evidence="5">
    <location>
        <begin position="116"/>
        <end position="126"/>
    </location>
</feature>
<feature type="compositionally biased region" description="Basic and acidic residues" evidence="5">
    <location>
        <begin position="394"/>
        <end position="411"/>
    </location>
</feature>
<dbReference type="GO" id="GO:0005634">
    <property type="term" value="C:nucleus"/>
    <property type="evidence" value="ECO:0007669"/>
    <property type="project" value="TreeGrafter"/>
</dbReference>
<comment type="caution">
    <text evidence="7">The sequence shown here is derived from an EMBL/GenBank/DDBJ whole genome shotgun (WGS) entry which is preliminary data.</text>
</comment>
<dbReference type="AlphaFoldDB" id="A0A507QT75"/>
<dbReference type="STRING" id="5098.A0A507QT75"/>
<feature type="region of interest" description="Disordered" evidence="5">
    <location>
        <begin position="273"/>
        <end position="493"/>
    </location>
</feature>
<feature type="compositionally biased region" description="Basic and acidic residues" evidence="5">
    <location>
        <begin position="98"/>
        <end position="114"/>
    </location>
</feature>
<dbReference type="EMBL" id="VIFY01000067">
    <property type="protein sequence ID" value="TQB72225.1"/>
    <property type="molecule type" value="Genomic_DNA"/>
</dbReference>
<dbReference type="Proteomes" id="UP000319663">
    <property type="component" value="Unassembled WGS sequence"/>
</dbReference>
<dbReference type="SMART" id="SM00184">
    <property type="entry name" value="RING"/>
    <property type="match status" value="1"/>
</dbReference>
<reference evidence="7 8" key="1">
    <citation type="submission" date="2019-06" db="EMBL/GenBank/DDBJ databases">
        <title>Wine fermentation using esterase from Monascus purpureus.</title>
        <authorList>
            <person name="Geng C."/>
            <person name="Zhang Y."/>
        </authorList>
    </citation>
    <scope>NUCLEOTIDE SEQUENCE [LARGE SCALE GENOMIC DNA]</scope>
    <source>
        <strain evidence="7">HQ1</strain>
    </source>
</reference>
<feature type="compositionally biased region" description="Polar residues" evidence="5">
    <location>
        <begin position="381"/>
        <end position="393"/>
    </location>
</feature>
<dbReference type="SUPFAM" id="SSF50044">
    <property type="entry name" value="SH3-domain"/>
    <property type="match status" value="1"/>
</dbReference>
<evidence type="ECO:0000256" key="3">
    <source>
        <dbReference type="ARBA" id="ARBA00022833"/>
    </source>
</evidence>
<evidence type="ECO:0000256" key="2">
    <source>
        <dbReference type="ARBA" id="ARBA00022771"/>
    </source>
</evidence>
<dbReference type="PANTHER" id="PTHR16079:SF4">
    <property type="entry name" value="E3 UBIQUITIN-PROTEIN LIGASE CHFR"/>
    <property type="match status" value="1"/>
</dbReference>
<dbReference type="GO" id="GO:0004842">
    <property type="term" value="F:ubiquitin-protein transferase activity"/>
    <property type="evidence" value="ECO:0007669"/>
    <property type="project" value="TreeGrafter"/>
</dbReference>
<accession>A0A507QT75</accession>
<feature type="domain" description="RING-type" evidence="6">
    <location>
        <begin position="21"/>
        <end position="72"/>
    </location>
</feature>
<gene>
    <name evidence="7" type="ORF">MPDQ_006944</name>
</gene>
<feature type="compositionally biased region" description="Polar residues" evidence="5">
    <location>
        <begin position="585"/>
        <end position="601"/>
    </location>
</feature>
<evidence type="ECO:0000256" key="4">
    <source>
        <dbReference type="PROSITE-ProRule" id="PRU00175"/>
    </source>
</evidence>
<feature type="region of interest" description="Disordered" evidence="5">
    <location>
        <begin position="577"/>
        <end position="627"/>
    </location>
</feature>
<feature type="compositionally biased region" description="Basic and acidic residues" evidence="5">
    <location>
        <begin position="169"/>
        <end position="190"/>
    </location>
</feature>
<keyword evidence="3" id="KW-0862">Zinc</keyword>
<dbReference type="InterPro" id="IPR017907">
    <property type="entry name" value="Znf_RING_CS"/>
</dbReference>
<protein>
    <recommendedName>
        <fullName evidence="6">RING-type domain-containing protein</fullName>
    </recommendedName>
</protein>
<dbReference type="InterPro" id="IPR036028">
    <property type="entry name" value="SH3-like_dom_sf"/>
</dbReference>
<dbReference type="Gene3D" id="3.30.40.10">
    <property type="entry name" value="Zinc/RING finger domain, C3HC4 (zinc finger)"/>
    <property type="match status" value="1"/>
</dbReference>
<evidence type="ECO:0000256" key="5">
    <source>
        <dbReference type="SAM" id="MobiDB-lite"/>
    </source>
</evidence>
<proteinExistence type="predicted"/>
<dbReference type="PROSITE" id="PS50089">
    <property type="entry name" value="ZF_RING_2"/>
    <property type="match status" value="1"/>
</dbReference>
<evidence type="ECO:0000313" key="7">
    <source>
        <dbReference type="EMBL" id="TQB72225.1"/>
    </source>
</evidence>
<dbReference type="InterPro" id="IPR013083">
    <property type="entry name" value="Znf_RING/FYVE/PHD"/>
</dbReference>
<evidence type="ECO:0000259" key="6">
    <source>
        <dbReference type="PROSITE" id="PS50089"/>
    </source>
</evidence>
<dbReference type="InterPro" id="IPR018957">
    <property type="entry name" value="Znf_C3HC4_RING-type"/>
</dbReference>
<dbReference type="PROSITE" id="PS00518">
    <property type="entry name" value="ZF_RING_1"/>
    <property type="match status" value="1"/>
</dbReference>
<dbReference type="PANTHER" id="PTHR16079">
    <property type="entry name" value="UBIQUITIN LIGASE PROTEIN CHFR"/>
    <property type="match status" value="1"/>
</dbReference>
<dbReference type="GO" id="GO:0016567">
    <property type="term" value="P:protein ubiquitination"/>
    <property type="evidence" value="ECO:0007669"/>
    <property type="project" value="TreeGrafter"/>
</dbReference>
<feature type="compositionally biased region" description="Low complexity" evidence="5">
    <location>
        <begin position="287"/>
        <end position="337"/>
    </location>
</feature>
<keyword evidence="1" id="KW-0479">Metal-binding</keyword>
<feature type="compositionally biased region" description="Basic and acidic residues" evidence="5">
    <location>
        <begin position="338"/>
        <end position="347"/>
    </location>
</feature>
<keyword evidence="2 4" id="KW-0863">Zinc-finger</keyword>
<dbReference type="GO" id="GO:0008270">
    <property type="term" value="F:zinc ion binding"/>
    <property type="evidence" value="ECO:0007669"/>
    <property type="project" value="UniProtKB-KW"/>
</dbReference>
<dbReference type="InterPro" id="IPR052256">
    <property type="entry name" value="E3_ubiquitin-ligase_CHFR"/>
</dbReference>
<evidence type="ECO:0000256" key="1">
    <source>
        <dbReference type="ARBA" id="ARBA00022723"/>
    </source>
</evidence>
<name>A0A507QT75_MONPU</name>
<dbReference type="SUPFAM" id="SSF57850">
    <property type="entry name" value="RING/U-box"/>
    <property type="match status" value="2"/>
</dbReference>
<feature type="compositionally biased region" description="Low complexity" evidence="5">
    <location>
        <begin position="430"/>
        <end position="441"/>
    </location>
</feature>
<keyword evidence="8" id="KW-1185">Reference proteome</keyword>
<organism evidence="7 8">
    <name type="scientific">Monascus purpureus</name>
    <name type="common">Red mold</name>
    <name type="synonym">Monascus anka</name>
    <dbReference type="NCBI Taxonomy" id="5098"/>
    <lineage>
        <taxon>Eukaryota</taxon>
        <taxon>Fungi</taxon>
        <taxon>Dikarya</taxon>
        <taxon>Ascomycota</taxon>
        <taxon>Pezizomycotina</taxon>
        <taxon>Eurotiomycetes</taxon>
        <taxon>Eurotiomycetidae</taxon>
        <taxon>Eurotiales</taxon>
        <taxon>Aspergillaceae</taxon>
        <taxon>Monascus</taxon>
    </lineage>
</organism>
<dbReference type="Gene3D" id="2.30.30.40">
    <property type="entry name" value="SH3 Domains"/>
    <property type="match status" value="1"/>
</dbReference>
<evidence type="ECO:0000313" key="8">
    <source>
        <dbReference type="Proteomes" id="UP000319663"/>
    </source>
</evidence>
<dbReference type="FunFam" id="2.30.30.40:FF:000313">
    <property type="entry name" value="SH3 domain protein"/>
    <property type="match status" value="1"/>
</dbReference>
<sequence>MAPKPGDPPRLVEDLEKELVCSICTELLYQPLTLLDCLHTFCGSCLKEWFSVQHSRRRSSQSSVRYTCPSCRAMVRGTRPNATVTTLLDMFLATNPDRVKSDAEKEEVAKRYKPGDSVIPSESSSSDTEEPDSEVVEEVRHLSLQESRNSGRRLNYRERQQSSASGHARGSDTEDGRLRRRPAEEREARRQARQRAQRAAASAEDALESSRRARHQSSLRSLLSLSDVETMEEEILRQIIEDGLLDGIDLDHLSPAQEEELSERIADAYRQRHRLRSRSQRTQESTQPAQGRSSRSRASSQSAQAQVPATAAAPHETTATRNHAASDSSPLLGLPLSRSRDSDHQRNLSDQGGRRRRPSPLATHHASSSAVDLRPAARSASDMTSDRVQTSQLRRVEAGDRPARRSRRATESEQVTPNMFLAGTRERAQTTSRPSTSSSTTAQLRSPYRTFAPSRSEVTLPIPASQTTLDLSMTHRDGRSTSSSRSPRTPTALYPEPSISFHCLECNEGDYDICANCYFKLVAWGKISKENGHNGWRRCLRGHRMVVVGFETHEEGQKRVVVRGLVGGHALRDEYALHQQQQQQHASTPTSATFSGSNTVIPSPEIGSGDWSWKEGPERRKKASRVRSALSASPTFFSSPHSRRPPPDGGIGLIVHARWSWFPEEDIKDELMFPRGAEITEAENINDDWFWGCYAGVTGLFPGAHVVVVGEVV</sequence>
<dbReference type="GO" id="GO:0006511">
    <property type="term" value="P:ubiquitin-dependent protein catabolic process"/>
    <property type="evidence" value="ECO:0007669"/>
    <property type="project" value="TreeGrafter"/>
</dbReference>
<feature type="compositionally biased region" description="Acidic residues" evidence="5">
    <location>
        <begin position="127"/>
        <end position="136"/>
    </location>
</feature>
<dbReference type="InterPro" id="IPR001841">
    <property type="entry name" value="Znf_RING"/>
</dbReference>